<comment type="caution">
    <text evidence="4">The sequence shown here is derived from an EMBL/GenBank/DDBJ whole genome shotgun (WGS) entry which is preliminary data.</text>
</comment>
<organism evidence="4 5">
    <name type="scientific">Streptomyces clavifer</name>
    <dbReference type="NCBI Taxonomy" id="68188"/>
    <lineage>
        <taxon>Bacteria</taxon>
        <taxon>Bacillati</taxon>
        <taxon>Actinomycetota</taxon>
        <taxon>Actinomycetes</taxon>
        <taxon>Kitasatosporales</taxon>
        <taxon>Streptomycetaceae</taxon>
        <taxon>Streptomyces</taxon>
    </lineage>
</organism>
<evidence type="ECO:0000259" key="3">
    <source>
        <dbReference type="Pfam" id="PF10756"/>
    </source>
</evidence>
<feature type="transmembrane region" description="Helical" evidence="2">
    <location>
        <begin position="196"/>
        <end position="217"/>
    </location>
</feature>
<sequence length="218" mass="23283">MTSPTPPAEPAYADRTFRSVAGLVSGTLLILLGLWLGGDAMFRGHGWVPWQALAALLTLIPLILAFTLRPAVFANEERIRIRNPFRTIVLPWTEVAAVRAAYSSEIVTQGGVTYQLWAIPVSLRDRKRAARKAGRQAGDDQHGRTSVRGRTPAHTTGLDSGAGVAAADQAVVELRALAEQAGDRTEQSTTTVSVRWAFEIIAPAVVGAVLLAVLLALA</sequence>
<reference evidence="4 5" key="1">
    <citation type="submission" date="2021-03" db="EMBL/GenBank/DDBJ databases">
        <title>Sequencing the genomes of 1000 actinobacteria strains.</title>
        <authorList>
            <person name="Klenk H.-P."/>
        </authorList>
    </citation>
    <scope>NUCLEOTIDE SEQUENCE [LARGE SCALE GENOMIC DNA]</scope>
    <source>
        <strain evidence="4 5">DSM 40843</strain>
    </source>
</reference>
<gene>
    <name evidence="4" type="ORF">JOF59_001843</name>
</gene>
<dbReference type="RefSeq" id="WP_056796080.1">
    <property type="nucleotide sequence ID" value="NZ_BMWJ01000001.1"/>
</dbReference>
<keyword evidence="5" id="KW-1185">Reference proteome</keyword>
<feature type="domain" description="Low molecular weight protein antigen 6 PH" evidence="3">
    <location>
        <begin position="69"/>
        <end position="139"/>
    </location>
</feature>
<protein>
    <recommendedName>
        <fullName evidence="3">Low molecular weight protein antigen 6 PH domain-containing protein</fullName>
    </recommendedName>
</protein>
<feature type="transmembrane region" description="Helical" evidence="2">
    <location>
        <begin position="50"/>
        <end position="72"/>
    </location>
</feature>
<proteinExistence type="predicted"/>
<dbReference type="Pfam" id="PF10756">
    <property type="entry name" value="bPH_6"/>
    <property type="match status" value="1"/>
</dbReference>
<dbReference type="GeneID" id="97344466"/>
<dbReference type="InterPro" id="IPR019692">
    <property type="entry name" value="CFP-6_PH"/>
</dbReference>
<feature type="transmembrane region" description="Helical" evidence="2">
    <location>
        <begin position="20"/>
        <end position="38"/>
    </location>
</feature>
<evidence type="ECO:0000256" key="1">
    <source>
        <dbReference type="SAM" id="MobiDB-lite"/>
    </source>
</evidence>
<evidence type="ECO:0000313" key="4">
    <source>
        <dbReference type="EMBL" id="MBP2359443.1"/>
    </source>
</evidence>
<accession>A0ABS4V6A6</accession>
<keyword evidence="2" id="KW-0472">Membrane</keyword>
<feature type="region of interest" description="Disordered" evidence="1">
    <location>
        <begin position="130"/>
        <end position="161"/>
    </location>
</feature>
<evidence type="ECO:0000256" key="2">
    <source>
        <dbReference type="SAM" id="Phobius"/>
    </source>
</evidence>
<name>A0ABS4V6A6_9ACTN</name>
<dbReference type="EMBL" id="JAGINS010000001">
    <property type="protein sequence ID" value="MBP2359443.1"/>
    <property type="molecule type" value="Genomic_DNA"/>
</dbReference>
<keyword evidence="2" id="KW-0812">Transmembrane</keyword>
<dbReference type="Proteomes" id="UP001519311">
    <property type="component" value="Unassembled WGS sequence"/>
</dbReference>
<evidence type="ECO:0000313" key="5">
    <source>
        <dbReference type="Proteomes" id="UP001519311"/>
    </source>
</evidence>
<keyword evidence="2" id="KW-1133">Transmembrane helix</keyword>